<dbReference type="HOGENOM" id="CLU_2802662_0_0_6"/>
<evidence type="ECO:0000313" key="2">
    <source>
        <dbReference type="Proteomes" id="UP000018445"/>
    </source>
</evidence>
<reference evidence="1 2" key="1">
    <citation type="submission" date="2013-02" db="EMBL/GenBank/DDBJ databases">
        <title>The Genome Sequence of Acinetobacter venetianus CIP 110063.</title>
        <authorList>
            <consortium name="The Broad Institute Genome Sequencing Platform"/>
            <consortium name="The Broad Institute Genome Sequencing Center for Infectious Disease"/>
            <person name="Cerqueira G."/>
            <person name="Feldgarden M."/>
            <person name="Courvalin P."/>
            <person name="Perichon B."/>
            <person name="Grillot-Courvalin C."/>
            <person name="Clermont D."/>
            <person name="Rocha E."/>
            <person name="Yoon E.-J."/>
            <person name="Nemec A."/>
            <person name="Walker B."/>
            <person name="Young S.K."/>
            <person name="Zeng Q."/>
            <person name="Gargeya S."/>
            <person name="Fitzgerald M."/>
            <person name="Haas B."/>
            <person name="Abouelleil A."/>
            <person name="Alvarado L."/>
            <person name="Arachchi H.M."/>
            <person name="Berlin A.M."/>
            <person name="Chapman S.B."/>
            <person name="Dewar J."/>
            <person name="Goldberg J."/>
            <person name="Griggs A."/>
            <person name="Gujja S."/>
            <person name="Hansen M."/>
            <person name="Howarth C."/>
            <person name="Imamovic A."/>
            <person name="Larimer J."/>
            <person name="McCowan C."/>
            <person name="Murphy C."/>
            <person name="Neiman D."/>
            <person name="Pearson M."/>
            <person name="Priest M."/>
            <person name="Roberts A."/>
            <person name="Saif S."/>
            <person name="Shea T."/>
            <person name="Sisk P."/>
            <person name="Sykes S."/>
            <person name="Wortman J."/>
            <person name="Nusbaum C."/>
            <person name="Birren B."/>
        </authorList>
    </citation>
    <scope>NUCLEOTIDE SEQUENCE [LARGE SCALE GENOMIC DNA]</scope>
    <source>
        <strain evidence="2">ATCC 31012 / DSM 23050 / BCRC 14357 / CCUG 45561 / CIP 110063 / KCTC 2702 / LMG 19082 / RAG-1</strain>
    </source>
</reference>
<proteinExistence type="predicted"/>
<accession>N8YJC6</accession>
<dbReference type="GeneID" id="58195204"/>
<dbReference type="EMBL" id="APPO01000015">
    <property type="protein sequence ID" value="ENV36801.1"/>
    <property type="molecule type" value="Genomic_DNA"/>
</dbReference>
<organism evidence="1 2">
    <name type="scientific">Acinetobacter venetianus (strain ATCC 31012 / DSM 23050 / BCRC 14357 / CCUG 45561 / CIP 110063 / KCTC 2702 / LMG 19082 / RAG-1)</name>
    <dbReference type="NCBI Taxonomy" id="1191460"/>
    <lineage>
        <taxon>Bacteria</taxon>
        <taxon>Pseudomonadati</taxon>
        <taxon>Pseudomonadota</taxon>
        <taxon>Gammaproteobacteria</taxon>
        <taxon>Moraxellales</taxon>
        <taxon>Moraxellaceae</taxon>
        <taxon>Acinetobacter</taxon>
    </lineage>
</organism>
<keyword evidence="2" id="KW-1185">Reference proteome</keyword>
<dbReference type="Proteomes" id="UP000018445">
    <property type="component" value="Unassembled WGS sequence"/>
</dbReference>
<name>N8YJC6_ACIVR</name>
<dbReference type="AlphaFoldDB" id="N8YJC6"/>
<dbReference type="PATRIC" id="fig|1191460.12.peg.2351"/>
<evidence type="ECO:0000313" key="1">
    <source>
        <dbReference type="EMBL" id="ENV36801.1"/>
    </source>
</evidence>
<sequence length="67" mass="7022">MAFNYLLQKLAQSAINAPDKSLGFSIPWLGKYTGGSVNFKGDSFDGIDLGLGLGLGVSSPINYTTPP</sequence>
<dbReference type="RefSeq" id="WP_004880380.1">
    <property type="nucleotide sequence ID" value="NZ_AKIQ01000071.1"/>
</dbReference>
<comment type="caution">
    <text evidence="1">The sequence shown here is derived from an EMBL/GenBank/DDBJ whole genome shotgun (WGS) entry which is preliminary data.</text>
</comment>
<protein>
    <submittedName>
        <fullName evidence="1">Uncharacterized protein</fullName>
    </submittedName>
</protein>
<gene>
    <name evidence="1" type="ORF">F959_02352</name>
</gene>